<dbReference type="PANTHER" id="PTHR38031">
    <property type="entry name" value="SULFUR CARRIER PROTEIN SLR0821-RELATED"/>
    <property type="match status" value="1"/>
</dbReference>
<dbReference type="STRING" id="415426.Hbut_0133"/>
<dbReference type="PANTHER" id="PTHR38031:SF1">
    <property type="entry name" value="SULFUR CARRIER PROTEIN CYSO"/>
    <property type="match status" value="1"/>
</dbReference>
<accession>A2BJ47</accession>
<dbReference type="Gene3D" id="3.10.20.30">
    <property type="match status" value="1"/>
</dbReference>
<dbReference type="KEGG" id="hbu:Hbut_0133"/>
<dbReference type="InterPro" id="IPR010038">
    <property type="entry name" value="MoaD_arc-typ"/>
</dbReference>
<dbReference type="EnsemblBacteria" id="ABM80008">
    <property type="protein sequence ID" value="ABM80008"/>
    <property type="gene ID" value="Hbut_0133"/>
</dbReference>
<proteinExistence type="predicted"/>
<keyword evidence="2" id="KW-1185">Reference proteome</keyword>
<dbReference type="HOGENOM" id="CLU_114601_1_2_2"/>
<dbReference type="InterPro" id="IPR012675">
    <property type="entry name" value="Beta-grasp_dom_sf"/>
</dbReference>
<dbReference type="eggNOG" id="arCOG00536">
    <property type="taxonomic scope" value="Archaea"/>
</dbReference>
<protein>
    <submittedName>
        <fullName evidence="1">Molybdopterin converting factor, small subunit</fullName>
    </submittedName>
</protein>
<name>A2BJ47_HYPBU</name>
<dbReference type="InterPro" id="IPR052045">
    <property type="entry name" value="Sulfur_Carrier/Prot_Modifier"/>
</dbReference>
<dbReference type="SUPFAM" id="SSF54285">
    <property type="entry name" value="MoaD/ThiS"/>
    <property type="match status" value="1"/>
</dbReference>
<dbReference type="AlphaFoldDB" id="A2BJ47"/>
<dbReference type="OrthoDB" id="98357at2157"/>
<dbReference type="NCBIfam" id="NF041918">
    <property type="entry name" value="SAMP1"/>
    <property type="match status" value="1"/>
</dbReference>
<gene>
    <name evidence="1" type="ordered locus">Hbut_0133</name>
</gene>
<dbReference type="GeneID" id="4781804"/>
<dbReference type="Proteomes" id="UP000002593">
    <property type="component" value="Chromosome"/>
</dbReference>
<dbReference type="InterPro" id="IPR016155">
    <property type="entry name" value="Mopterin_synth/thiamin_S_b"/>
</dbReference>
<organism evidence="1 2">
    <name type="scientific">Hyperthermus butylicus (strain DSM 5456 / JCM 9403 / PLM1-5)</name>
    <dbReference type="NCBI Taxonomy" id="415426"/>
    <lineage>
        <taxon>Archaea</taxon>
        <taxon>Thermoproteota</taxon>
        <taxon>Thermoprotei</taxon>
        <taxon>Desulfurococcales</taxon>
        <taxon>Pyrodictiaceae</taxon>
        <taxon>Hyperthermus</taxon>
    </lineage>
</organism>
<dbReference type="Pfam" id="PF02597">
    <property type="entry name" value="ThiS"/>
    <property type="match status" value="1"/>
</dbReference>
<evidence type="ECO:0000313" key="2">
    <source>
        <dbReference type="Proteomes" id="UP000002593"/>
    </source>
</evidence>
<reference evidence="1 2" key="1">
    <citation type="journal article" date="2007" name="Archaea">
        <title>The genome of Hyperthermus butylicus: a sulfur-reducing, peptide fermenting, neutrophilic Crenarchaeote growing up to 108 degrees C.</title>
        <authorList>
            <person name="Brugger K."/>
            <person name="Chen L."/>
            <person name="Stark M."/>
            <person name="Zibat A."/>
            <person name="Redder P."/>
            <person name="Ruepp A."/>
            <person name="Awayez M."/>
            <person name="She Q."/>
            <person name="Garrett R.A."/>
            <person name="Klenk H.P."/>
        </authorList>
    </citation>
    <scope>NUCLEOTIDE SEQUENCE [LARGE SCALE GENOMIC DNA]</scope>
    <source>
        <strain evidence="2">DSM 5456 / JCM 9403 / PLM1-5</strain>
    </source>
</reference>
<dbReference type="NCBIfam" id="TIGR01687">
    <property type="entry name" value="moaD_arch"/>
    <property type="match status" value="1"/>
</dbReference>
<evidence type="ECO:0000313" key="1">
    <source>
        <dbReference type="EMBL" id="ABM80008.1"/>
    </source>
</evidence>
<dbReference type="CDD" id="cd17040">
    <property type="entry name" value="Ubl_MoaD_like"/>
    <property type="match status" value="1"/>
</dbReference>
<dbReference type="RefSeq" id="WP_011821325.1">
    <property type="nucleotide sequence ID" value="NC_008818.1"/>
</dbReference>
<dbReference type="InterPro" id="IPR054834">
    <property type="entry name" value="SAMP1_3"/>
</dbReference>
<sequence length="92" mass="10062">MKITVRLYAGFHEAVGSTELELEVPKGVTVLDVARILEEKFPGLRGRLVKDGELQDDVLVLVNGRSIEWLEGVKTKLRSGDRVAFFPPAAGG</sequence>
<dbReference type="EMBL" id="CP000493">
    <property type="protein sequence ID" value="ABM80008.1"/>
    <property type="molecule type" value="Genomic_DNA"/>
</dbReference>
<dbReference type="InterPro" id="IPR003749">
    <property type="entry name" value="ThiS/MoaD-like"/>
</dbReference>